<name>S8EVR6_FOMSC</name>
<reference evidence="3 4" key="1">
    <citation type="journal article" date="2012" name="Science">
        <title>The Paleozoic origin of enzymatic lignin decomposition reconstructed from 31 fungal genomes.</title>
        <authorList>
            <person name="Floudas D."/>
            <person name="Binder M."/>
            <person name="Riley R."/>
            <person name="Barry K."/>
            <person name="Blanchette R.A."/>
            <person name="Henrissat B."/>
            <person name="Martinez A.T."/>
            <person name="Otillar R."/>
            <person name="Spatafora J.W."/>
            <person name="Yadav J.S."/>
            <person name="Aerts A."/>
            <person name="Benoit I."/>
            <person name="Boyd A."/>
            <person name="Carlson A."/>
            <person name="Copeland A."/>
            <person name="Coutinho P.M."/>
            <person name="de Vries R.P."/>
            <person name="Ferreira P."/>
            <person name="Findley K."/>
            <person name="Foster B."/>
            <person name="Gaskell J."/>
            <person name="Glotzer D."/>
            <person name="Gorecki P."/>
            <person name="Heitman J."/>
            <person name="Hesse C."/>
            <person name="Hori C."/>
            <person name="Igarashi K."/>
            <person name="Jurgens J.A."/>
            <person name="Kallen N."/>
            <person name="Kersten P."/>
            <person name="Kohler A."/>
            <person name="Kuees U."/>
            <person name="Kumar T.K.A."/>
            <person name="Kuo A."/>
            <person name="LaButti K."/>
            <person name="Larrondo L.F."/>
            <person name="Lindquist E."/>
            <person name="Ling A."/>
            <person name="Lombard V."/>
            <person name="Lucas S."/>
            <person name="Lundell T."/>
            <person name="Martin R."/>
            <person name="McLaughlin D.J."/>
            <person name="Morgenstern I."/>
            <person name="Morin E."/>
            <person name="Murat C."/>
            <person name="Nagy L.G."/>
            <person name="Nolan M."/>
            <person name="Ohm R.A."/>
            <person name="Patyshakuliyeva A."/>
            <person name="Rokas A."/>
            <person name="Ruiz-Duenas F.J."/>
            <person name="Sabat G."/>
            <person name="Salamov A."/>
            <person name="Samejima M."/>
            <person name="Schmutz J."/>
            <person name="Slot J.C."/>
            <person name="St John F."/>
            <person name="Stenlid J."/>
            <person name="Sun H."/>
            <person name="Sun S."/>
            <person name="Syed K."/>
            <person name="Tsang A."/>
            <person name="Wiebenga A."/>
            <person name="Young D."/>
            <person name="Pisabarro A."/>
            <person name="Eastwood D.C."/>
            <person name="Martin F."/>
            <person name="Cullen D."/>
            <person name="Grigoriev I.V."/>
            <person name="Hibbett D.S."/>
        </authorList>
    </citation>
    <scope>NUCLEOTIDE SEQUENCE</scope>
    <source>
        <strain evidence="4">FP-58527</strain>
    </source>
</reference>
<feature type="domain" description="DUF6534" evidence="2">
    <location>
        <begin position="138"/>
        <end position="226"/>
    </location>
</feature>
<proteinExistence type="predicted"/>
<dbReference type="STRING" id="743788.S8EVR6"/>
<dbReference type="EMBL" id="KE504260">
    <property type="protein sequence ID" value="EPS93700.1"/>
    <property type="molecule type" value="Genomic_DNA"/>
</dbReference>
<feature type="transmembrane region" description="Helical" evidence="1">
    <location>
        <begin position="91"/>
        <end position="112"/>
    </location>
</feature>
<dbReference type="InParanoid" id="S8EVR6"/>
<feature type="transmembrane region" description="Helical" evidence="1">
    <location>
        <begin position="174"/>
        <end position="194"/>
    </location>
</feature>
<keyword evidence="4" id="KW-1185">Reference proteome</keyword>
<feature type="transmembrane region" description="Helical" evidence="1">
    <location>
        <begin position="200"/>
        <end position="222"/>
    </location>
</feature>
<protein>
    <recommendedName>
        <fullName evidence="2">DUF6534 domain-containing protein</fullName>
    </recommendedName>
</protein>
<keyword evidence="1" id="KW-0812">Transmembrane</keyword>
<evidence type="ECO:0000256" key="1">
    <source>
        <dbReference type="SAM" id="Phobius"/>
    </source>
</evidence>
<feature type="transmembrane region" description="Helical" evidence="1">
    <location>
        <begin position="132"/>
        <end position="153"/>
    </location>
</feature>
<feature type="transmembrane region" description="Helical" evidence="1">
    <location>
        <begin position="12"/>
        <end position="36"/>
    </location>
</feature>
<gene>
    <name evidence="3" type="ORF">FOMPIDRAFT_1055727</name>
</gene>
<dbReference type="PANTHER" id="PTHR40465">
    <property type="entry name" value="CHROMOSOME 1, WHOLE GENOME SHOTGUN SEQUENCE"/>
    <property type="match status" value="1"/>
</dbReference>
<organism evidence="3 4">
    <name type="scientific">Fomitopsis schrenkii</name>
    <name type="common">Brown rot fungus</name>
    <dbReference type="NCBI Taxonomy" id="2126942"/>
    <lineage>
        <taxon>Eukaryota</taxon>
        <taxon>Fungi</taxon>
        <taxon>Dikarya</taxon>
        <taxon>Basidiomycota</taxon>
        <taxon>Agaricomycotina</taxon>
        <taxon>Agaricomycetes</taxon>
        <taxon>Polyporales</taxon>
        <taxon>Fomitopsis</taxon>
    </lineage>
</organism>
<keyword evidence="1" id="KW-0472">Membrane</keyword>
<dbReference type="Proteomes" id="UP000015241">
    <property type="component" value="Unassembled WGS sequence"/>
</dbReference>
<sequence length="334" mass="36455">MATFEDGLNGSLGCILLVAFFSLMFYGCTCGQVMYYLTHYFTHDTGDHAYIKFTVILIWILDTGKTTVDMICAWNLLIFTHGDALALVERLPGIVPLLLALGSLAAGLTGALQIRPANSIVDAYSNAKITGALRPGLAAIVDVYITVWLCYHLQDAKTGYTHSDSMIAKLINYSITRGICTSLSQAMAFVLFLVDDKNKTLWSMIFYIPASTLYVNSLLAMWNGRRTVASPNSALVVPTNSESQGTWGADIPLESLSFVSPRSSMKAPSFRRHVIAGSTHIVYAPTMFYHSGRTPRLSRPSTLAGSSFTGEMERPVARPWEPFCGVLGTTNPPV</sequence>
<dbReference type="Pfam" id="PF20152">
    <property type="entry name" value="DUF6534"/>
    <property type="match status" value="1"/>
</dbReference>
<feature type="transmembrane region" description="Helical" evidence="1">
    <location>
        <begin position="56"/>
        <end position="79"/>
    </location>
</feature>
<dbReference type="PANTHER" id="PTHR40465:SF1">
    <property type="entry name" value="DUF6534 DOMAIN-CONTAINING PROTEIN"/>
    <property type="match status" value="1"/>
</dbReference>
<dbReference type="HOGENOM" id="CLU_046025_5_1_1"/>
<accession>S8EVR6</accession>
<dbReference type="OrthoDB" id="2782869at2759"/>
<dbReference type="AlphaFoldDB" id="S8EVR6"/>
<evidence type="ECO:0000313" key="4">
    <source>
        <dbReference type="Proteomes" id="UP000015241"/>
    </source>
</evidence>
<keyword evidence="1" id="KW-1133">Transmembrane helix</keyword>
<evidence type="ECO:0000259" key="2">
    <source>
        <dbReference type="Pfam" id="PF20152"/>
    </source>
</evidence>
<evidence type="ECO:0000313" key="3">
    <source>
        <dbReference type="EMBL" id="EPS93700.1"/>
    </source>
</evidence>
<dbReference type="InterPro" id="IPR045339">
    <property type="entry name" value="DUF6534"/>
</dbReference>